<evidence type="ECO:0000313" key="4">
    <source>
        <dbReference type="EMBL" id="CAB4169976.1"/>
    </source>
</evidence>
<evidence type="ECO:0000256" key="1">
    <source>
        <dbReference type="SAM" id="MobiDB-lite"/>
    </source>
</evidence>
<evidence type="ECO:0000313" key="5">
    <source>
        <dbReference type="EMBL" id="CAB4199073.1"/>
    </source>
</evidence>
<protein>
    <recommendedName>
        <fullName evidence="2">DUF7227 domain-containing protein</fullName>
    </recommendedName>
</protein>
<dbReference type="EMBL" id="LR797283">
    <property type="protein sequence ID" value="CAB4199073.1"/>
    <property type="molecule type" value="Genomic_DNA"/>
</dbReference>
<dbReference type="EMBL" id="LR796314">
    <property type="protein sequence ID" value="CAB4136020.1"/>
    <property type="molecule type" value="Genomic_DNA"/>
</dbReference>
<sequence length="223" mass="23388">MTRVHLTKVSNNAKTGPIPVTTSEEKTCPASCPLKGGCYAKSGPLALHWRRVSSGERGISWDELCGEVARFPVGQLWRHNQAGDLPGEGEEVNVAQLRQLVEANRGRKGFTYSHKSSPSALLAIAEANLGGFTINLSANNLSHADELLASGAGPVVVILPSDTTRNTTTPKGARVIICPATQREGVTCASCTLCQKSARAYVIGFPAHGTGKRKASAIAGGAE</sequence>
<name>A0A6J5RNX0_9CAUD</name>
<feature type="domain" description="DUF7227" evidence="2">
    <location>
        <begin position="3"/>
        <end position="218"/>
    </location>
</feature>
<dbReference type="EMBL" id="LR796853">
    <property type="protein sequence ID" value="CAB4169976.1"/>
    <property type="molecule type" value="Genomic_DNA"/>
</dbReference>
<proteinExistence type="predicted"/>
<dbReference type="Pfam" id="PF23872">
    <property type="entry name" value="DUF7227"/>
    <property type="match status" value="1"/>
</dbReference>
<evidence type="ECO:0000259" key="2">
    <source>
        <dbReference type="Pfam" id="PF23872"/>
    </source>
</evidence>
<organism evidence="5">
    <name type="scientific">uncultured Caudovirales phage</name>
    <dbReference type="NCBI Taxonomy" id="2100421"/>
    <lineage>
        <taxon>Viruses</taxon>
        <taxon>Duplodnaviria</taxon>
        <taxon>Heunggongvirae</taxon>
        <taxon>Uroviricota</taxon>
        <taxon>Caudoviricetes</taxon>
        <taxon>Peduoviridae</taxon>
        <taxon>Maltschvirus</taxon>
        <taxon>Maltschvirus maltsch</taxon>
    </lineage>
</organism>
<reference evidence="5" key="1">
    <citation type="submission" date="2020-05" db="EMBL/GenBank/DDBJ databases">
        <authorList>
            <person name="Chiriac C."/>
            <person name="Salcher M."/>
            <person name="Ghai R."/>
            <person name="Kavagutti S V."/>
        </authorList>
    </citation>
    <scope>NUCLEOTIDE SEQUENCE</scope>
</reference>
<gene>
    <name evidence="5" type="ORF">UFOVP1334_12</name>
    <name evidence="3" type="ORF">UFOVP296_5</name>
    <name evidence="4" type="ORF">UFOVP912_24</name>
</gene>
<evidence type="ECO:0000313" key="3">
    <source>
        <dbReference type="EMBL" id="CAB4136020.1"/>
    </source>
</evidence>
<feature type="region of interest" description="Disordered" evidence="1">
    <location>
        <begin position="1"/>
        <end position="24"/>
    </location>
</feature>
<accession>A0A6J5RNX0</accession>
<dbReference type="InterPro" id="IPR055651">
    <property type="entry name" value="DUF7227"/>
</dbReference>